<evidence type="ECO:0000256" key="3">
    <source>
        <dbReference type="PROSITE-ProRule" id="PRU00175"/>
    </source>
</evidence>
<dbReference type="SUPFAM" id="SSF57850">
    <property type="entry name" value="RING/U-box"/>
    <property type="match status" value="1"/>
</dbReference>
<dbReference type="Proteomes" id="UP000827892">
    <property type="component" value="Chromosome IV"/>
</dbReference>
<dbReference type="EMBL" id="CP092623">
    <property type="protein sequence ID" value="UMM26619.1"/>
    <property type="molecule type" value="Genomic_DNA"/>
</dbReference>
<keyword evidence="1 3" id="KW-0479">Metal-binding</keyword>
<evidence type="ECO:0000256" key="1">
    <source>
        <dbReference type="ARBA" id="ARBA00022771"/>
    </source>
</evidence>
<evidence type="ECO:0000313" key="8">
    <source>
        <dbReference type="Proteomes" id="UP000829354"/>
    </source>
</evidence>
<reference evidence="5 7" key="2">
    <citation type="submission" date="2022-05" db="EMBL/GenBank/DDBJ databases">
        <title>Chromosome-level reference genomes for two strains of Caenorhabditis briggsae: an improved platform for comparative genomics.</title>
        <authorList>
            <person name="Stevens L."/>
            <person name="Andersen E.C."/>
        </authorList>
    </citation>
    <scope>NUCLEOTIDE SEQUENCE [LARGE SCALE GENOMIC DNA]</scope>
    <source>
        <strain evidence="5">QX1410_ONT</strain>
        <tissue evidence="5">Whole-organism</tissue>
    </source>
</reference>
<sequence length="126" mass="14104">MSKNLCVLEEDLFGSSVGMYRDTLNFNIYNVQQTQSNEACQPIPSYPGLSERFVDAEKMGKMKPMFGEGECAICFEKIEEHDEERTCPNEICALRYHGKCILKSIETKALCPYCKTGLVGIGKSSS</sequence>
<keyword evidence="2" id="KW-0862">Zinc</keyword>
<dbReference type="InterPro" id="IPR001841">
    <property type="entry name" value="Znf_RING"/>
</dbReference>
<dbReference type="Gene3D" id="3.30.40.10">
    <property type="entry name" value="Zinc/RING finger domain, C3HC4 (zinc finger)"/>
    <property type="match status" value="1"/>
</dbReference>
<keyword evidence="1 3" id="KW-0863">Zinc-finger</keyword>
<dbReference type="SMART" id="SM01197">
    <property type="entry name" value="FANCL_C"/>
    <property type="match status" value="1"/>
</dbReference>
<dbReference type="EMBL" id="CP090894">
    <property type="protein sequence ID" value="ULT93360.1"/>
    <property type="molecule type" value="Genomic_DNA"/>
</dbReference>
<feature type="domain" description="RING-type" evidence="4">
    <location>
        <begin position="71"/>
        <end position="115"/>
    </location>
</feature>
<evidence type="ECO:0000313" key="5">
    <source>
        <dbReference type="EMBL" id="ULT93360.1"/>
    </source>
</evidence>
<accession>A0AAE9A812</accession>
<dbReference type="AlphaFoldDB" id="A0AAE9A812"/>
<organism evidence="5 7">
    <name type="scientific">Caenorhabditis briggsae</name>
    <dbReference type="NCBI Taxonomy" id="6238"/>
    <lineage>
        <taxon>Eukaryota</taxon>
        <taxon>Metazoa</taxon>
        <taxon>Ecdysozoa</taxon>
        <taxon>Nematoda</taxon>
        <taxon>Chromadorea</taxon>
        <taxon>Rhabditida</taxon>
        <taxon>Rhabditina</taxon>
        <taxon>Rhabditomorpha</taxon>
        <taxon>Rhabditoidea</taxon>
        <taxon>Rhabditidae</taxon>
        <taxon>Peloderinae</taxon>
        <taxon>Caenorhabditis</taxon>
    </lineage>
</organism>
<reference evidence="6 8" key="1">
    <citation type="submission" date="2022-04" db="EMBL/GenBank/DDBJ databases">
        <title>Chromosome-level reference genomes for two strains of Caenorhabditis briggsae: an improved platform for comparative genomics.</title>
        <authorList>
            <person name="Stevens L."/>
            <person name="Andersen E."/>
        </authorList>
    </citation>
    <scope>NUCLEOTIDE SEQUENCE [LARGE SCALE GENOMIC DNA]</scope>
    <source>
        <strain evidence="6">VX34</strain>
        <tissue evidence="6">Whole-organism</tissue>
    </source>
</reference>
<dbReference type="InterPro" id="IPR013083">
    <property type="entry name" value="Znf_RING/FYVE/PHD"/>
</dbReference>
<name>A0AAE9A812_CAEBR</name>
<dbReference type="GO" id="GO:0008270">
    <property type="term" value="F:zinc ion binding"/>
    <property type="evidence" value="ECO:0007669"/>
    <property type="project" value="UniProtKB-KW"/>
</dbReference>
<evidence type="ECO:0000259" key="4">
    <source>
        <dbReference type="PROSITE" id="PS50089"/>
    </source>
</evidence>
<proteinExistence type="predicted"/>
<dbReference type="PROSITE" id="PS50089">
    <property type="entry name" value="ZF_RING_2"/>
    <property type="match status" value="1"/>
</dbReference>
<protein>
    <recommendedName>
        <fullName evidence="4">RING-type domain-containing protein</fullName>
    </recommendedName>
</protein>
<keyword evidence="8" id="KW-1185">Reference proteome</keyword>
<evidence type="ECO:0000313" key="7">
    <source>
        <dbReference type="Proteomes" id="UP000827892"/>
    </source>
</evidence>
<dbReference type="Pfam" id="PF13639">
    <property type="entry name" value="zf-RING_2"/>
    <property type="match status" value="1"/>
</dbReference>
<gene>
    <name evidence="5" type="ORF">L3Y34_003091</name>
    <name evidence="6" type="ORF">L5515_010246</name>
</gene>
<evidence type="ECO:0000313" key="6">
    <source>
        <dbReference type="EMBL" id="UMM26619.1"/>
    </source>
</evidence>
<dbReference type="Proteomes" id="UP000829354">
    <property type="component" value="Chromosome IV"/>
</dbReference>
<evidence type="ECO:0000256" key="2">
    <source>
        <dbReference type="ARBA" id="ARBA00022833"/>
    </source>
</evidence>